<reference evidence="1" key="1">
    <citation type="submission" date="2017-08" db="EMBL/GenBank/DDBJ databases">
        <authorList>
            <person name="de Groot N.N."/>
        </authorList>
    </citation>
    <scope>NUCLEOTIDE SEQUENCE [LARGE SCALE GENOMIC DNA]</scope>
    <source>
        <strain evidence="1">PX439</strain>
    </source>
</reference>
<feature type="non-terminal residue" evidence="1">
    <location>
        <position position="1"/>
    </location>
</feature>
<evidence type="ECO:0000313" key="1">
    <source>
        <dbReference type="EMBL" id="OZF83476.1"/>
    </source>
</evidence>
<proteinExistence type="predicted"/>
<dbReference type="Pfam" id="PF05823">
    <property type="entry name" value="Gp-FAR-1"/>
    <property type="match status" value="1"/>
</dbReference>
<dbReference type="Gene3D" id="1.20.120.1100">
    <property type="match status" value="1"/>
</dbReference>
<name>A0A260ZCQ3_CAERE</name>
<sequence length="191" mass="21884">MNYSLLGLFTVVFSISLAFPFGDNPDQSEGFQKFKNLLPRELVDAYSNLSQQDKEDLKYVFRNYQNYQNEQEMIAALKQRNPSLGSRVERKMFELKRKVAGLSDESKEFVENLLATGRQVYARKLNGQQIDRSELRQIGMGVAQHYRSLSPYSQNELQTTFPQIFQFLQQARAQGLRGMLQGFFGGGGMGK</sequence>
<dbReference type="GO" id="GO:0005576">
    <property type="term" value="C:extracellular region"/>
    <property type="evidence" value="ECO:0007669"/>
    <property type="project" value="UniProtKB-SubCell"/>
</dbReference>
<dbReference type="PANTHER" id="PTHR31418">
    <property type="entry name" value="FATTY-ACID AND RETINOL-BINDING PROTEIN 1"/>
    <property type="match status" value="1"/>
</dbReference>
<dbReference type="CTD" id="9810783"/>
<comment type="caution">
    <text evidence="1">The sequence shown here is derived from an EMBL/GenBank/DDBJ whole genome shotgun (WGS) entry which is preliminary data.</text>
</comment>
<dbReference type="eggNOG" id="ENOG502TG9C">
    <property type="taxonomic scope" value="Eukaryota"/>
</dbReference>
<organism evidence="1 2">
    <name type="scientific">Caenorhabditis remanei</name>
    <name type="common">Caenorhabditis vulgaris</name>
    <dbReference type="NCBI Taxonomy" id="31234"/>
    <lineage>
        <taxon>Eukaryota</taxon>
        <taxon>Metazoa</taxon>
        <taxon>Ecdysozoa</taxon>
        <taxon>Nematoda</taxon>
        <taxon>Chromadorea</taxon>
        <taxon>Rhabditida</taxon>
        <taxon>Rhabditina</taxon>
        <taxon>Rhabditomorpha</taxon>
        <taxon>Rhabditoidea</taxon>
        <taxon>Rhabditidae</taxon>
        <taxon>Peloderinae</taxon>
        <taxon>Caenorhabditis</taxon>
    </lineage>
</organism>
<dbReference type="EMBL" id="NMWX01000184">
    <property type="protein sequence ID" value="OZF83476.1"/>
    <property type="molecule type" value="Genomic_DNA"/>
</dbReference>
<dbReference type="PANTHER" id="PTHR31418:SF4">
    <property type="entry name" value="DUF148 DOMAIN-CONTAINING PROTEIN-RELATED"/>
    <property type="match status" value="1"/>
</dbReference>
<gene>
    <name evidence="1" type="ORF">FL82_15849</name>
</gene>
<dbReference type="HOGENOM" id="CLU_117803_0_0_1"/>
<dbReference type="GO" id="GO:0008289">
    <property type="term" value="F:lipid binding"/>
    <property type="evidence" value="ECO:0007669"/>
    <property type="project" value="UniProtKB-KW"/>
</dbReference>
<dbReference type="Proteomes" id="UP000216624">
    <property type="component" value="Unassembled WGS sequence"/>
</dbReference>
<dbReference type="OrthoDB" id="5808308at2759"/>
<dbReference type="STRING" id="31234.E3LU08"/>
<dbReference type="InterPro" id="IPR008632">
    <property type="entry name" value="Gp-FAR-1"/>
</dbReference>
<accession>A0A260ZCQ3</accession>
<protein>
    <submittedName>
        <fullName evidence="1">Uncharacterized protein</fullName>
    </submittedName>
</protein>
<evidence type="ECO:0000313" key="2">
    <source>
        <dbReference type="Proteomes" id="UP000216624"/>
    </source>
</evidence>
<dbReference type="KEGG" id="crq:GCK72_017667"/>
<keyword evidence="2" id="KW-1185">Reference proteome</keyword>